<dbReference type="EMBL" id="KV454293">
    <property type="protein sequence ID" value="ODQ74005.1"/>
    <property type="molecule type" value="Genomic_DNA"/>
</dbReference>
<accession>A0A1E3Q8H7</accession>
<keyword evidence="3" id="KW-1185">Reference proteome</keyword>
<evidence type="ECO:0000313" key="2">
    <source>
        <dbReference type="EMBL" id="ODQ74005.1"/>
    </source>
</evidence>
<keyword evidence="1" id="KW-1133">Transmembrane helix</keyword>
<keyword evidence="1" id="KW-0812">Transmembrane</keyword>
<keyword evidence="1" id="KW-0472">Membrane</keyword>
<sequence>MMFYFTTKEELRHGSRRNFFIVIGTSILGISIRFAGRRSVSSSTPSITNWFTTATTAAIILHSIRRASLQVSKRMGRRLLRQVASLDSLRDNSHSQGLFKWNLAAQWT</sequence>
<feature type="transmembrane region" description="Helical" evidence="1">
    <location>
        <begin position="47"/>
        <end position="64"/>
    </location>
</feature>
<name>A0A1E3Q8H7_LIPST</name>
<reference evidence="2 3" key="1">
    <citation type="journal article" date="2016" name="Proc. Natl. Acad. Sci. U.S.A.">
        <title>Comparative genomics of biotechnologically important yeasts.</title>
        <authorList>
            <person name="Riley R."/>
            <person name="Haridas S."/>
            <person name="Wolfe K.H."/>
            <person name="Lopes M.R."/>
            <person name="Hittinger C.T."/>
            <person name="Goeker M."/>
            <person name="Salamov A.A."/>
            <person name="Wisecaver J.H."/>
            <person name="Long T.M."/>
            <person name="Calvey C.H."/>
            <person name="Aerts A.L."/>
            <person name="Barry K.W."/>
            <person name="Choi C."/>
            <person name="Clum A."/>
            <person name="Coughlan A.Y."/>
            <person name="Deshpande S."/>
            <person name="Douglass A.P."/>
            <person name="Hanson S.J."/>
            <person name="Klenk H.-P."/>
            <person name="LaButti K.M."/>
            <person name="Lapidus A."/>
            <person name="Lindquist E.A."/>
            <person name="Lipzen A.M."/>
            <person name="Meier-Kolthoff J.P."/>
            <person name="Ohm R.A."/>
            <person name="Otillar R.P."/>
            <person name="Pangilinan J.L."/>
            <person name="Peng Y."/>
            <person name="Rokas A."/>
            <person name="Rosa C.A."/>
            <person name="Scheuner C."/>
            <person name="Sibirny A.A."/>
            <person name="Slot J.C."/>
            <person name="Stielow J.B."/>
            <person name="Sun H."/>
            <person name="Kurtzman C.P."/>
            <person name="Blackwell M."/>
            <person name="Grigoriev I.V."/>
            <person name="Jeffries T.W."/>
        </authorList>
    </citation>
    <scope>NUCLEOTIDE SEQUENCE [LARGE SCALE GENOMIC DNA]</scope>
    <source>
        <strain evidence="2 3">NRRL Y-11557</strain>
    </source>
</reference>
<proteinExistence type="predicted"/>
<dbReference type="AlphaFoldDB" id="A0A1E3Q8H7"/>
<dbReference type="Proteomes" id="UP000094385">
    <property type="component" value="Unassembled WGS sequence"/>
</dbReference>
<gene>
    <name evidence="2" type="ORF">LIPSTDRAFT_277035</name>
</gene>
<feature type="transmembrane region" description="Helical" evidence="1">
    <location>
        <begin position="18"/>
        <end position="35"/>
    </location>
</feature>
<organism evidence="2 3">
    <name type="scientific">Lipomyces starkeyi NRRL Y-11557</name>
    <dbReference type="NCBI Taxonomy" id="675824"/>
    <lineage>
        <taxon>Eukaryota</taxon>
        <taxon>Fungi</taxon>
        <taxon>Dikarya</taxon>
        <taxon>Ascomycota</taxon>
        <taxon>Saccharomycotina</taxon>
        <taxon>Lipomycetes</taxon>
        <taxon>Lipomycetales</taxon>
        <taxon>Lipomycetaceae</taxon>
        <taxon>Lipomyces</taxon>
    </lineage>
</organism>
<evidence type="ECO:0000256" key="1">
    <source>
        <dbReference type="SAM" id="Phobius"/>
    </source>
</evidence>
<protein>
    <submittedName>
        <fullName evidence="2">Uncharacterized protein</fullName>
    </submittedName>
</protein>
<evidence type="ECO:0000313" key="3">
    <source>
        <dbReference type="Proteomes" id="UP000094385"/>
    </source>
</evidence>